<name>A0A918S182_9HYPH</name>
<keyword evidence="2" id="KW-1185">Reference proteome</keyword>
<protein>
    <submittedName>
        <fullName evidence="1">Uncharacterized protein</fullName>
    </submittedName>
</protein>
<comment type="caution">
    <text evidence="1">The sequence shown here is derived from an EMBL/GenBank/DDBJ whole genome shotgun (WGS) entry which is preliminary data.</text>
</comment>
<gene>
    <name evidence="1" type="ORF">GCM10007989_12590</name>
</gene>
<dbReference type="AlphaFoldDB" id="A0A918S182"/>
<accession>A0A918S182</accession>
<evidence type="ECO:0000313" key="2">
    <source>
        <dbReference type="Proteomes" id="UP000646579"/>
    </source>
</evidence>
<proteinExistence type="predicted"/>
<reference evidence="1" key="2">
    <citation type="submission" date="2020-09" db="EMBL/GenBank/DDBJ databases">
        <authorList>
            <person name="Sun Q."/>
            <person name="Kim S."/>
        </authorList>
    </citation>
    <scope>NUCLEOTIDE SEQUENCE</scope>
    <source>
        <strain evidence="1">KCTC 32437</strain>
    </source>
</reference>
<sequence length="59" mass="6351">MLISAANTANKKALQSKLVQDFERITSIWAERDILPSVPFEAEQAAGPGILLNPRVSSG</sequence>
<dbReference type="Proteomes" id="UP000646579">
    <property type="component" value="Unassembled WGS sequence"/>
</dbReference>
<reference evidence="1" key="1">
    <citation type="journal article" date="2014" name="Int. J. Syst. Evol. Microbiol.">
        <title>Complete genome sequence of Corynebacterium casei LMG S-19264T (=DSM 44701T), isolated from a smear-ripened cheese.</title>
        <authorList>
            <consortium name="US DOE Joint Genome Institute (JGI-PGF)"/>
            <person name="Walter F."/>
            <person name="Albersmeier A."/>
            <person name="Kalinowski J."/>
            <person name="Ruckert C."/>
        </authorList>
    </citation>
    <scope>NUCLEOTIDE SEQUENCE</scope>
    <source>
        <strain evidence="1">KCTC 32437</strain>
    </source>
</reference>
<evidence type="ECO:0000313" key="1">
    <source>
        <dbReference type="EMBL" id="GHA18758.1"/>
    </source>
</evidence>
<dbReference type="EMBL" id="BMZE01000001">
    <property type="protein sequence ID" value="GHA18758.1"/>
    <property type="molecule type" value="Genomic_DNA"/>
</dbReference>
<organism evidence="1 2">
    <name type="scientific">Devosia pacifica</name>
    <dbReference type="NCBI Taxonomy" id="1335967"/>
    <lineage>
        <taxon>Bacteria</taxon>
        <taxon>Pseudomonadati</taxon>
        <taxon>Pseudomonadota</taxon>
        <taxon>Alphaproteobacteria</taxon>
        <taxon>Hyphomicrobiales</taxon>
        <taxon>Devosiaceae</taxon>
        <taxon>Devosia</taxon>
    </lineage>
</organism>